<feature type="signal peptide" evidence="1">
    <location>
        <begin position="1"/>
        <end position="22"/>
    </location>
</feature>
<dbReference type="AlphaFoldDB" id="A0A9D2KPC1"/>
<evidence type="ECO:0000313" key="4">
    <source>
        <dbReference type="Proteomes" id="UP000823900"/>
    </source>
</evidence>
<protein>
    <submittedName>
        <fullName evidence="3">Alpha/beta fold hydrolase</fullName>
    </submittedName>
</protein>
<reference evidence="3" key="2">
    <citation type="submission" date="2021-04" db="EMBL/GenBank/DDBJ databases">
        <authorList>
            <person name="Gilroy R."/>
        </authorList>
    </citation>
    <scope>NUCLEOTIDE SEQUENCE</scope>
    <source>
        <strain evidence="3">CHK178-16964</strain>
    </source>
</reference>
<feature type="domain" description="AB hydrolase-1" evidence="2">
    <location>
        <begin position="64"/>
        <end position="308"/>
    </location>
</feature>
<dbReference type="Pfam" id="PF12697">
    <property type="entry name" value="Abhydrolase_6"/>
    <property type="match status" value="1"/>
</dbReference>
<dbReference type="EMBL" id="DWZA01000057">
    <property type="protein sequence ID" value="HJA71215.1"/>
    <property type="molecule type" value="Genomic_DNA"/>
</dbReference>
<evidence type="ECO:0000313" key="3">
    <source>
        <dbReference type="EMBL" id="HJA71215.1"/>
    </source>
</evidence>
<proteinExistence type="predicted"/>
<comment type="caution">
    <text evidence="3">The sequence shown here is derived from an EMBL/GenBank/DDBJ whole genome shotgun (WGS) entry which is preliminary data.</text>
</comment>
<evidence type="ECO:0000256" key="1">
    <source>
        <dbReference type="SAM" id="SignalP"/>
    </source>
</evidence>
<dbReference type="Gene3D" id="3.40.50.1820">
    <property type="entry name" value="alpha/beta hydrolase"/>
    <property type="match status" value="1"/>
</dbReference>
<dbReference type="PANTHER" id="PTHR46438">
    <property type="entry name" value="ALPHA/BETA-HYDROLASES SUPERFAMILY PROTEIN"/>
    <property type="match status" value="1"/>
</dbReference>
<evidence type="ECO:0000259" key="2">
    <source>
        <dbReference type="Pfam" id="PF12697"/>
    </source>
</evidence>
<keyword evidence="1" id="KW-0732">Signal</keyword>
<accession>A0A9D2KPC1</accession>
<reference evidence="3" key="1">
    <citation type="journal article" date="2021" name="PeerJ">
        <title>Extensive microbial diversity within the chicken gut microbiome revealed by metagenomics and culture.</title>
        <authorList>
            <person name="Gilroy R."/>
            <person name="Ravi A."/>
            <person name="Getino M."/>
            <person name="Pursley I."/>
            <person name="Horton D.L."/>
            <person name="Alikhan N.F."/>
            <person name="Baker D."/>
            <person name="Gharbi K."/>
            <person name="Hall N."/>
            <person name="Watson M."/>
            <person name="Adriaenssens E.M."/>
            <person name="Foster-Nyarko E."/>
            <person name="Jarju S."/>
            <person name="Secka A."/>
            <person name="Antonio M."/>
            <person name="Oren A."/>
            <person name="Chaudhuri R.R."/>
            <person name="La Ragione R."/>
            <person name="Hildebrand F."/>
            <person name="Pallen M.J."/>
        </authorList>
    </citation>
    <scope>NUCLEOTIDE SEQUENCE</scope>
    <source>
        <strain evidence="3">CHK178-16964</strain>
    </source>
</reference>
<organism evidence="3 4">
    <name type="scientific">Candidatus Lachnoclostridium stercoravium</name>
    <dbReference type="NCBI Taxonomy" id="2838633"/>
    <lineage>
        <taxon>Bacteria</taxon>
        <taxon>Bacillati</taxon>
        <taxon>Bacillota</taxon>
        <taxon>Clostridia</taxon>
        <taxon>Lachnospirales</taxon>
        <taxon>Lachnospiraceae</taxon>
    </lineage>
</organism>
<keyword evidence="3" id="KW-0378">Hydrolase</keyword>
<dbReference type="InterPro" id="IPR000073">
    <property type="entry name" value="AB_hydrolase_1"/>
</dbReference>
<dbReference type="GO" id="GO:0016787">
    <property type="term" value="F:hydrolase activity"/>
    <property type="evidence" value="ECO:0007669"/>
    <property type="project" value="UniProtKB-KW"/>
</dbReference>
<name>A0A9D2KPC1_9FIRM</name>
<dbReference type="InterPro" id="IPR029058">
    <property type="entry name" value="AB_hydrolase_fold"/>
</dbReference>
<dbReference type="PANTHER" id="PTHR46438:SF2">
    <property type="entry name" value="ALPHA_BETA-HYDROLASES SUPERFAMILY PROTEIN"/>
    <property type="match status" value="1"/>
</dbReference>
<sequence length="315" mass="35547">MINRSRFLTMLALAASAGAAAAAINEAIKLSAVSKNLLYEQHPLSYKWRLGNIYYTKSGSGKPLLLVHDLDSASCGYEWNLLINSLKEHYTVYTIDLLGCGRSEKPNFTYTNYLYVQLICDFIKSEIGKKTNVIVSGESVSFVTMACSSSPDLFDKLMFISPKSLTDFCRVPGKHGKMYKFILDLPLVGTMLYNIASSKMSLRQMFCTKYFYNPHRVRSVYINKFYEAAHLGECPKAVFSSLKCNYTKCNIVNALKNINNSIYIVAGSGQDDVPALIEEYRAYNPAIEYSVIANTRQLPHMENPAKVLEYIYIFM</sequence>
<dbReference type="Proteomes" id="UP000823900">
    <property type="component" value="Unassembled WGS sequence"/>
</dbReference>
<gene>
    <name evidence="3" type="ORF">IAA07_06480</name>
</gene>
<feature type="chain" id="PRO_5039125757" evidence="1">
    <location>
        <begin position="23"/>
        <end position="315"/>
    </location>
</feature>
<dbReference type="SUPFAM" id="SSF53474">
    <property type="entry name" value="alpha/beta-Hydrolases"/>
    <property type="match status" value="1"/>
</dbReference>